<dbReference type="Gene3D" id="3.40.630.30">
    <property type="match status" value="1"/>
</dbReference>
<evidence type="ECO:0000313" key="3">
    <source>
        <dbReference type="Proteomes" id="UP000199668"/>
    </source>
</evidence>
<gene>
    <name evidence="2" type="ORF">SAMN04488054_11093</name>
</gene>
<dbReference type="PROSITE" id="PS51186">
    <property type="entry name" value="GNAT"/>
    <property type="match status" value="1"/>
</dbReference>
<dbReference type="EMBL" id="FOTY01000010">
    <property type="protein sequence ID" value="SFL99252.1"/>
    <property type="molecule type" value="Genomic_DNA"/>
</dbReference>
<dbReference type="InterPro" id="IPR016181">
    <property type="entry name" value="Acyl_CoA_acyltransferase"/>
</dbReference>
<reference evidence="2 3" key="1">
    <citation type="submission" date="2016-10" db="EMBL/GenBank/DDBJ databases">
        <authorList>
            <person name="de Groot N.N."/>
        </authorList>
    </citation>
    <scope>NUCLEOTIDE SEQUENCE [LARGE SCALE GENOMIC DNA]</scope>
    <source>
        <strain evidence="2 3">CGMCC 1.6134</strain>
    </source>
</reference>
<dbReference type="STRING" id="266892.SAMN04488054_11093"/>
<dbReference type="Proteomes" id="UP000199668">
    <property type="component" value="Unassembled WGS sequence"/>
</dbReference>
<accession>A0A1I4M7M9</accession>
<dbReference type="AlphaFoldDB" id="A0A1I4M7M9"/>
<keyword evidence="3" id="KW-1185">Reference proteome</keyword>
<dbReference type="Pfam" id="PF00583">
    <property type="entry name" value="Acetyltransf_1"/>
    <property type="match status" value="1"/>
</dbReference>
<evidence type="ECO:0000313" key="2">
    <source>
        <dbReference type="EMBL" id="SFL99252.1"/>
    </source>
</evidence>
<dbReference type="CDD" id="cd04301">
    <property type="entry name" value="NAT_SF"/>
    <property type="match status" value="1"/>
</dbReference>
<sequence>MFIKFKSAYKKIAMGLLSYMPEEKEVKKLQETMQYYENEKNWQLYLWKEQEDVIGVMGLYFHEDGSAELKHICVNPSYREEGIGKKMVLTMKDRLEGNLTGCVETEEFLDTCEEKVSRDEKGKTEEASG</sequence>
<proteinExistence type="predicted"/>
<dbReference type="OrthoDB" id="2189687at2"/>
<evidence type="ECO:0000259" key="1">
    <source>
        <dbReference type="PROSITE" id="PS51186"/>
    </source>
</evidence>
<dbReference type="GO" id="GO:0016747">
    <property type="term" value="F:acyltransferase activity, transferring groups other than amino-acyl groups"/>
    <property type="evidence" value="ECO:0007669"/>
    <property type="project" value="InterPro"/>
</dbReference>
<feature type="domain" description="N-acetyltransferase" evidence="1">
    <location>
        <begin position="3"/>
        <end position="129"/>
    </location>
</feature>
<dbReference type="RefSeq" id="WP_090926851.1">
    <property type="nucleotide sequence ID" value="NZ_FOTY01000010.1"/>
</dbReference>
<name>A0A1I4M7M9_9BACI</name>
<dbReference type="InterPro" id="IPR000182">
    <property type="entry name" value="GNAT_dom"/>
</dbReference>
<protein>
    <submittedName>
        <fullName evidence="2">Riboflavin biosynthesis RibT protein</fullName>
    </submittedName>
</protein>
<organism evidence="2 3">
    <name type="scientific">Salibacterium qingdaonense</name>
    <dbReference type="NCBI Taxonomy" id="266892"/>
    <lineage>
        <taxon>Bacteria</taxon>
        <taxon>Bacillati</taxon>
        <taxon>Bacillota</taxon>
        <taxon>Bacilli</taxon>
        <taxon>Bacillales</taxon>
        <taxon>Bacillaceae</taxon>
    </lineage>
</organism>
<dbReference type="SUPFAM" id="SSF55729">
    <property type="entry name" value="Acyl-CoA N-acyltransferases (Nat)"/>
    <property type="match status" value="1"/>
</dbReference>